<feature type="domain" description="Terpene synthase N-terminal" evidence="4">
    <location>
        <begin position="13"/>
        <end position="159"/>
    </location>
</feature>
<dbReference type="SUPFAM" id="SSF48239">
    <property type="entry name" value="Terpenoid cyclases/Protein prenyltransferases"/>
    <property type="match status" value="1"/>
</dbReference>
<dbReference type="Gene3D" id="1.50.10.130">
    <property type="entry name" value="Terpene synthase, N-terminal domain"/>
    <property type="match status" value="1"/>
</dbReference>
<dbReference type="PANTHER" id="PTHR31225">
    <property type="entry name" value="OS04G0344100 PROTEIN-RELATED"/>
    <property type="match status" value="1"/>
</dbReference>
<dbReference type="GO" id="GO:0016114">
    <property type="term" value="P:terpenoid biosynthetic process"/>
    <property type="evidence" value="ECO:0007669"/>
    <property type="project" value="InterPro"/>
</dbReference>
<dbReference type="Gene3D" id="1.10.600.10">
    <property type="entry name" value="Farnesyl Diphosphate Synthase"/>
    <property type="match status" value="1"/>
</dbReference>
<evidence type="ECO:0000259" key="5">
    <source>
        <dbReference type="Pfam" id="PF03936"/>
    </source>
</evidence>
<dbReference type="SFLD" id="SFLDG01019">
    <property type="entry name" value="Terpene_Cyclase_Like_1_C_Termi"/>
    <property type="match status" value="1"/>
</dbReference>
<keyword evidence="2" id="KW-0479">Metal-binding</keyword>
<evidence type="ECO:0000256" key="3">
    <source>
        <dbReference type="ARBA" id="ARBA00022842"/>
    </source>
</evidence>
<dbReference type="InterPro" id="IPR008949">
    <property type="entry name" value="Isoprenoid_synthase_dom_sf"/>
</dbReference>
<dbReference type="PANTHER" id="PTHR31225:SF73">
    <property type="entry name" value="NERYL DIPHOSPHATE DIPHOSPHATASE, CHLOROPLASTIC"/>
    <property type="match status" value="1"/>
</dbReference>
<dbReference type="OrthoDB" id="1396482at2759"/>
<keyword evidence="3" id="KW-0460">Magnesium</keyword>
<dbReference type="SUPFAM" id="SSF48576">
    <property type="entry name" value="Terpenoid synthases"/>
    <property type="match status" value="1"/>
</dbReference>
<name>A0A2Z6NWT8_TRISU</name>
<dbReference type="InterPro" id="IPR050148">
    <property type="entry name" value="Terpene_synthase-like"/>
</dbReference>
<sequence>MDVIYVKQALILKEAKKLYKKLATDKDPMKSLYMIDIIQRLSIEHHFAEEIEEALEKQHIVLSSNINSIDFVNSHELYDVALAFRLLRQGGHYVKPDLFDSLMCNKRNTIREKFGEDVKGLIAMYEASQLSIEGEDHLNDIRHLSSELLHEWLSRHQNHSEAIYVTNILQYPLHYGLSRFMDKTKFLTDLKVNNEWTCLEELAKINVSILRWWKDLGMAKETMFAQYQPLKWYLWPMACFTDPSFSEERIELTKVISLIYVIDDIFDVHGTIEQLTLFTDLATRWTLTGAEELPDFMKICLSFIYKITNDFAEKVYKKHGLNPIDTLKKSWILYLNSVLKEAHWLNSGHLPKANEYLNNGIVSPGVHLVLIHAFFLFDHIQDITKETIAILDDDFPNIMYSVAKILRLSDDLEGDKNGDQNGLDGSYLDCYMNEHKDISAEEAQRHVANMISNEWKSLNQEIIIPNPIFSSSFNKFCLNIARMVPLMYHYKSNPSLTNLQELVKSMVNVNASLRYYGGDAKITTKITVISTVISHKLHSVAFEKSGWNTMILTYPL</sequence>
<comment type="cofactor">
    <cofactor evidence="1">
        <name>Mg(2+)</name>
        <dbReference type="ChEBI" id="CHEBI:18420"/>
    </cofactor>
</comment>
<evidence type="ECO:0000313" key="6">
    <source>
        <dbReference type="EMBL" id="GAU34507.1"/>
    </source>
</evidence>
<accession>A0A2Z6NWT8</accession>
<dbReference type="GO" id="GO:0010333">
    <property type="term" value="F:terpene synthase activity"/>
    <property type="evidence" value="ECO:0007669"/>
    <property type="project" value="InterPro"/>
</dbReference>
<dbReference type="Pfam" id="PF03936">
    <property type="entry name" value="Terpene_synth_C"/>
    <property type="match status" value="1"/>
</dbReference>
<dbReference type="InterPro" id="IPR008930">
    <property type="entry name" value="Terpenoid_cyclase/PrenylTrfase"/>
</dbReference>
<dbReference type="SFLD" id="SFLDS00005">
    <property type="entry name" value="Isoprenoid_Synthase_Type_I"/>
    <property type="match status" value="1"/>
</dbReference>
<dbReference type="GO" id="GO:0000287">
    <property type="term" value="F:magnesium ion binding"/>
    <property type="evidence" value="ECO:0007669"/>
    <property type="project" value="InterPro"/>
</dbReference>
<proteinExistence type="predicted"/>
<evidence type="ECO:0008006" key="8">
    <source>
        <dbReference type="Google" id="ProtNLM"/>
    </source>
</evidence>
<dbReference type="InterPro" id="IPR005630">
    <property type="entry name" value="Terpene_synthase_metal-bd"/>
</dbReference>
<evidence type="ECO:0000259" key="4">
    <source>
        <dbReference type="Pfam" id="PF01397"/>
    </source>
</evidence>
<evidence type="ECO:0000256" key="1">
    <source>
        <dbReference type="ARBA" id="ARBA00001946"/>
    </source>
</evidence>
<dbReference type="InterPro" id="IPR036965">
    <property type="entry name" value="Terpene_synth_N_sf"/>
</dbReference>
<evidence type="ECO:0000313" key="7">
    <source>
        <dbReference type="Proteomes" id="UP000242715"/>
    </source>
</evidence>
<dbReference type="Pfam" id="PF01397">
    <property type="entry name" value="Terpene_synth"/>
    <property type="match status" value="1"/>
</dbReference>
<dbReference type="Proteomes" id="UP000242715">
    <property type="component" value="Unassembled WGS sequence"/>
</dbReference>
<dbReference type="InterPro" id="IPR001906">
    <property type="entry name" value="Terpene_synth_N"/>
</dbReference>
<dbReference type="EMBL" id="DF973557">
    <property type="protein sequence ID" value="GAU34507.1"/>
    <property type="molecule type" value="Genomic_DNA"/>
</dbReference>
<gene>
    <name evidence="6" type="ORF">TSUD_388180</name>
</gene>
<dbReference type="AlphaFoldDB" id="A0A2Z6NWT8"/>
<evidence type="ECO:0000256" key="2">
    <source>
        <dbReference type="ARBA" id="ARBA00022723"/>
    </source>
</evidence>
<organism evidence="6 7">
    <name type="scientific">Trifolium subterraneum</name>
    <name type="common">Subterranean clover</name>
    <dbReference type="NCBI Taxonomy" id="3900"/>
    <lineage>
        <taxon>Eukaryota</taxon>
        <taxon>Viridiplantae</taxon>
        <taxon>Streptophyta</taxon>
        <taxon>Embryophyta</taxon>
        <taxon>Tracheophyta</taxon>
        <taxon>Spermatophyta</taxon>
        <taxon>Magnoliopsida</taxon>
        <taxon>eudicotyledons</taxon>
        <taxon>Gunneridae</taxon>
        <taxon>Pentapetalae</taxon>
        <taxon>rosids</taxon>
        <taxon>fabids</taxon>
        <taxon>Fabales</taxon>
        <taxon>Fabaceae</taxon>
        <taxon>Papilionoideae</taxon>
        <taxon>50 kb inversion clade</taxon>
        <taxon>NPAAA clade</taxon>
        <taxon>Hologalegina</taxon>
        <taxon>IRL clade</taxon>
        <taxon>Trifolieae</taxon>
        <taxon>Trifolium</taxon>
    </lineage>
</organism>
<dbReference type="InterPro" id="IPR034741">
    <property type="entry name" value="Terpene_cyclase-like_1_C"/>
</dbReference>
<feature type="domain" description="Terpene synthase metal-binding" evidence="5">
    <location>
        <begin position="214"/>
        <end position="456"/>
    </location>
</feature>
<keyword evidence="7" id="KW-1185">Reference proteome</keyword>
<protein>
    <recommendedName>
        <fullName evidence="8">Terpene synthase metal-binding domain-containing protein</fullName>
    </recommendedName>
</protein>
<reference evidence="7" key="1">
    <citation type="journal article" date="2017" name="Front. Plant Sci.">
        <title>Climate Clever Clovers: New Paradigm to Reduce the Environmental Footprint of Ruminants by Breeding Low Methanogenic Forages Utilizing Haplotype Variation.</title>
        <authorList>
            <person name="Kaur P."/>
            <person name="Appels R."/>
            <person name="Bayer P.E."/>
            <person name="Keeble-Gagnere G."/>
            <person name="Wang J."/>
            <person name="Hirakawa H."/>
            <person name="Shirasawa K."/>
            <person name="Vercoe P."/>
            <person name="Stefanova K."/>
            <person name="Durmic Z."/>
            <person name="Nichols P."/>
            <person name="Revell C."/>
            <person name="Isobe S.N."/>
            <person name="Edwards D."/>
            <person name="Erskine W."/>
        </authorList>
    </citation>
    <scope>NUCLEOTIDE SEQUENCE [LARGE SCALE GENOMIC DNA]</scope>
    <source>
        <strain evidence="7">cv. Daliak</strain>
    </source>
</reference>